<proteinExistence type="predicted"/>
<feature type="transmembrane region" description="Helical" evidence="1">
    <location>
        <begin position="16"/>
        <end position="39"/>
    </location>
</feature>
<dbReference type="InParanoid" id="G0PL59"/>
<organism evidence="3">
    <name type="scientific">Caenorhabditis brenneri</name>
    <name type="common">Nematode worm</name>
    <dbReference type="NCBI Taxonomy" id="135651"/>
    <lineage>
        <taxon>Eukaryota</taxon>
        <taxon>Metazoa</taxon>
        <taxon>Ecdysozoa</taxon>
        <taxon>Nematoda</taxon>
        <taxon>Chromadorea</taxon>
        <taxon>Rhabditida</taxon>
        <taxon>Rhabditina</taxon>
        <taxon>Rhabditomorpha</taxon>
        <taxon>Rhabditoidea</taxon>
        <taxon>Rhabditidae</taxon>
        <taxon>Peloderinae</taxon>
        <taxon>Caenorhabditis</taxon>
    </lineage>
</organism>
<evidence type="ECO:0000313" key="2">
    <source>
        <dbReference type="EMBL" id="EGT33988.1"/>
    </source>
</evidence>
<keyword evidence="1" id="KW-0472">Membrane</keyword>
<dbReference type="Proteomes" id="UP000008068">
    <property type="component" value="Unassembled WGS sequence"/>
</dbReference>
<keyword evidence="1" id="KW-1133">Transmembrane helix</keyword>
<accession>G0PL59</accession>
<dbReference type="EMBL" id="GL381013">
    <property type="protein sequence ID" value="EGT33988.1"/>
    <property type="molecule type" value="Genomic_DNA"/>
</dbReference>
<name>G0PL59_CAEBE</name>
<evidence type="ECO:0000313" key="3">
    <source>
        <dbReference type="Proteomes" id="UP000008068"/>
    </source>
</evidence>
<feature type="transmembrane region" description="Helical" evidence="1">
    <location>
        <begin position="51"/>
        <end position="73"/>
    </location>
</feature>
<keyword evidence="3" id="KW-1185">Reference proteome</keyword>
<reference evidence="3" key="1">
    <citation type="submission" date="2011-07" db="EMBL/GenBank/DDBJ databases">
        <authorList>
            <consortium name="Caenorhabditis brenneri Sequencing and Analysis Consortium"/>
            <person name="Wilson R.K."/>
        </authorList>
    </citation>
    <scope>NUCLEOTIDE SEQUENCE [LARGE SCALE GENOMIC DNA]</scope>
    <source>
        <strain evidence="3">PB2801</strain>
    </source>
</reference>
<sequence>MDSNEQQSYPADSLPIFFLASFVLFIFGFICTSFVFFVRRIHENRDVDEQIYYRISYLILAACTFLYIPIVLINKSRGKPTDALETCIMYHTILMFMFKSCHIWCAWYIPIKGKPISIQMVLRLSVYNNGHIRYRTLLPNVISFMLQKSE</sequence>
<dbReference type="HOGENOM" id="CLU_1742175_0_0_1"/>
<protein>
    <submittedName>
        <fullName evidence="2">Uncharacterized protein</fullName>
    </submittedName>
</protein>
<keyword evidence="1" id="KW-0812">Transmembrane</keyword>
<dbReference type="AlphaFoldDB" id="G0PL59"/>
<gene>
    <name evidence="2" type="ORF">CAEBREN_11256</name>
</gene>
<evidence type="ECO:0000256" key="1">
    <source>
        <dbReference type="SAM" id="Phobius"/>
    </source>
</evidence>
<feature type="transmembrane region" description="Helical" evidence="1">
    <location>
        <begin position="88"/>
        <end position="109"/>
    </location>
</feature>